<dbReference type="AlphaFoldDB" id="A0A0A9BC93"/>
<dbReference type="EMBL" id="GBRH01239045">
    <property type="protein sequence ID" value="JAD58850.1"/>
    <property type="molecule type" value="Transcribed_RNA"/>
</dbReference>
<sequence length="42" mass="4884">MEEPIYLVSRGEHRPKWLEGSSAPLLHRNFSDHTYCNASEPE</sequence>
<proteinExistence type="predicted"/>
<reference evidence="1" key="1">
    <citation type="submission" date="2014-09" db="EMBL/GenBank/DDBJ databases">
        <authorList>
            <person name="Magalhaes I.L.F."/>
            <person name="Oliveira U."/>
            <person name="Santos F.R."/>
            <person name="Vidigal T.H.D.A."/>
            <person name="Brescovit A.D."/>
            <person name="Santos A.J."/>
        </authorList>
    </citation>
    <scope>NUCLEOTIDE SEQUENCE</scope>
    <source>
        <tissue evidence="1">Shoot tissue taken approximately 20 cm above the soil surface</tissue>
    </source>
</reference>
<evidence type="ECO:0000313" key="1">
    <source>
        <dbReference type="EMBL" id="JAD58850.1"/>
    </source>
</evidence>
<name>A0A0A9BC93_ARUDO</name>
<reference evidence="1" key="2">
    <citation type="journal article" date="2015" name="Data Brief">
        <title>Shoot transcriptome of the giant reed, Arundo donax.</title>
        <authorList>
            <person name="Barrero R.A."/>
            <person name="Guerrero F.D."/>
            <person name="Moolhuijzen P."/>
            <person name="Goolsby J.A."/>
            <person name="Tidwell J."/>
            <person name="Bellgard S.E."/>
            <person name="Bellgard M.I."/>
        </authorList>
    </citation>
    <scope>NUCLEOTIDE SEQUENCE</scope>
    <source>
        <tissue evidence="1">Shoot tissue taken approximately 20 cm above the soil surface</tissue>
    </source>
</reference>
<protein>
    <submittedName>
        <fullName evidence="1">Uncharacterized protein</fullName>
    </submittedName>
</protein>
<organism evidence="1">
    <name type="scientific">Arundo donax</name>
    <name type="common">Giant reed</name>
    <name type="synonym">Donax arundinaceus</name>
    <dbReference type="NCBI Taxonomy" id="35708"/>
    <lineage>
        <taxon>Eukaryota</taxon>
        <taxon>Viridiplantae</taxon>
        <taxon>Streptophyta</taxon>
        <taxon>Embryophyta</taxon>
        <taxon>Tracheophyta</taxon>
        <taxon>Spermatophyta</taxon>
        <taxon>Magnoliopsida</taxon>
        <taxon>Liliopsida</taxon>
        <taxon>Poales</taxon>
        <taxon>Poaceae</taxon>
        <taxon>PACMAD clade</taxon>
        <taxon>Arundinoideae</taxon>
        <taxon>Arundineae</taxon>
        <taxon>Arundo</taxon>
    </lineage>
</organism>
<accession>A0A0A9BC93</accession>